<dbReference type="EMBL" id="UINC01087248">
    <property type="protein sequence ID" value="SVC36459.1"/>
    <property type="molecule type" value="Genomic_DNA"/>
</dbReference>
<sequence>MGPPGRIKTAGASLNRLPDSLKHGQRDGDIRLLSKYRQLQRRSNSHAIATEDTNSMIALSSFGKSAQRSA</sequence>
<feature type="non-terminal residue" evidence="2">
    <location>
        <position position="70"/>
    </location>
</feature>
<name>A0A382LIE6_9ZZZZ</name>
<evidence type="ECO:0000256" key="1">
    <source>
        <dbReference type="SAM" id="MobiDB-lite"/>
    </source>
</evidence>
<feature type="compositionally biased region" description="Basic and acidic residues" evidence="1">
    <location>
        <begin position="19"/>
        <end position="29"/>
    </location>
</feature>
<organism evidence="2">
    <name type="scientific">marine metagenome</name>
    <dbReference type="NCBI Taxonomy" id="408172"/>
    <lineage>
        <taxon>unclassified sequences</taxon>
        <taxon>metagenomes</taxon>
        <taxon>ecological metagenomes</taxon>
    </lineage>
</organism>
<reference evidence="2" key="1">
    <citation type="submission" date="2018-05" db="EMBL/GenBank/DDBJ databases">
        <authorList>
            <person name="Lanie J.A."/>
            <person name="Ng W.-L."/>
            <person name="Kazmierczak K.M."/>
            <person name="Andrzejewski T.M."/>
            <person name="Davidsen T.M."/>
            <person name="Wayne K.J."/>
            <person name="Tettelin H."/>
            <person name="Glass J.I."/>
            <person name="Rusch D."/>
            <person name="Podicherti R."/>
            <person name="Tsui H.-C.T."/>
            <person name="Winkler M.E."/>
        </authorList>
    </citation>
    <scope>NUCLEOTIDE SEQUENCE</scope>
</reference>
<protein>
    <submittedName>
        <fullName evidence="2">Uncharacterized protein</fullName>
    </submittedName>
</protein>
<accession>A0A382LIE6</accession>
<gene>
    <name evidence="2" type="ORF">METZ01_LOCUS289313</name>
</gene>
<evidence type="ECO:0000313" key="2">
    <source>
        <dbReference type="EMBL" id="SVC36459.1"/>
    </source>
</evidence>
<feature type="region of interest" description="Disordered" evidence="1">
    <location>
        <begin position="1"/>
        <end position="29"/>
    </location>
</feature>
<proteinExistence type="predicted"/>
<dbReference type="AlphaFoldDB" id="A0A382LIE6"/>